<dbReference type="OrthoDB" id="3235609at2759"/>
<organism evidence="2">
    <name type="scientific">Laccaria bicolor (strain S238N-H82 / ATCC MYA-4686)</name>
    <name type="common">Bicoloured deceiver</name>
    <name type="synonym">Laccaria laccata var. bicolor</name>
    <dbReference type="NCBI Taxonomy" id="486041"/>
    <lineage>
        <taxon>Eukaryota</taxon>
        <taxon>Fungi</taxon>
        <taxon>Dikarya</taxon>
        <taxon>Basidiomycota</taxon>
        <taxon>Agaricomycotina</taxon>
        <taxon>Agaricomycetes</taxon>
        <taxon>Agaricomycetidae</taxon>
        <taxon>Agaricales</taxon>
        <taxon>Agaricineae</taxon>
        <taxon>Hydnangiaceae</taxon>
        <taxon>Laccaria</taxon>
    </lineage>
</organism>
<dbReference type="Proteomes" id="UP000001194">
    <property type="component" value="Unassembled WGS sequence"/>
</dbReference>
<dbReference type="EMBL" id="DS547095">
    <property type="protein sequence ID" value="EDR11695.1"/>
    <property type="molecule type" value="Genomic_DNA"/>
</dbReference>
<dbReference type="GeneID" id="6073442"/>
<dbReference type="AlphaFoldDB" id="B0D1S9"/>
<evidence type="ECO:0000313" key="2">
    <source>
        <dbReference type="Proteomes" id="UP000001194"/>
    </source>
</evidence>
<reference evidence="1 2" key="1">
    <citation type="journal article" date="2008" name="Nature">
        <title>The genome of Laccaria bicolor provides insights into mycorrhizal symbiosis.</title>
        <authorList>
            <person name="Martin F."/>
            <person name="Aerts A."/>
            <person name="Ahren D."/>
            <person name="Brun A."/>
            <person name="Danchin E.G.J."/>
            <person name="Duchaussoy F."/>
            <person name="Gibon J."/>
            <person name="Kohler A."/>
            <person name="Lindquist E."/>
            <person name="Pereda V."/>
            <person name="Salamov A."/>
            <person name="Shapiro H.J."/>
            <person name="Wuyts J."/>
            <person name="Blaudez D."/>
            <person name="Buee M."/>
            <person name="Brokstein P."/>
            <person name="Canbaeck B."/>
            <person name="Cohen D."/>
            <person name="Courty P.E."/>
            <person name="Coutinho P.M."/>
            <person name="Delaruelle C."/>
            <person name="Detter J.C."/>
            <person name="Deveau A."/>
            <person name="DiFazio S."/>
            <person name="Duplessis S."/>
            <person name="Fraissinet-Tachet L."/>
            <person name="Lucic E."/>
            <person name="Frey-Klett P."/>
            <person name="Fourrey C."/>
            <person name="Feussner I."/>
            <person name="Gay G."/>
            <person name="Grimwood J."/>
            <person name="Hoegger P.J."/>
            <person name="Jain P."/>
            <person name="Kilaru S."/>
            <person name="Labbe J."/>
            <person name="Lin Y.C."/>
            <person name="Legue V."/>
            <person name="Le Tacon F."/>
            <person name="Marmeisse R."/>
            <person name="Melayah D."/>
            <person name="Montanini B."/>
            <person name="Muratet M."/>
            <person name="Nehls U."/>
            <person name="Niculita-Hirzel H."/>
            <person name="Oudot-Le Secq M.P."/>
            <person name="Peter M."/>
            <person name="Quesneville H."/>
            <person name="Rajashekar B."/>
            <person name="Reich M."/>
            <person name="Rouhier N."/>
            <person name="Schmutz J."/>
            <person name="Yin T."/>
            <person name="Chalot M."/>
            <person name="Henrissat B."/>
            <person name="Kuees U."/>
            <person name="Lucas S."/>
            <person name="Van de Peer Y."/>
            <person name="Podila G.K."/>
            <person name="Polle A."/>
            <person name="Pukkila P.J."/>
            <person name="Richardson P.M."/>
            <person name="Rouze P."/>
            <person name="Sanders I.R."/>
            <person name="Stajich J.E."/>
            <person name="Tunlid A."/>
            <person name="Tuskan G."/>
            <person name="Grigoriev I.V."/>
        </authorList>
    </citation>
    <scope>NUCLEOTIDE SEQUENCE [LARGE SCALE GENOMIC DNA]</scope>
    <source>
        <strain evidence="2">S238N-H82 / ATCC MYA-4686</strain>
    </source>
</reference>
<dbReference type="KEGG" id="lbc:LACBIDRAFT_314195"/>
<evidence type="ECO:0000313" key="1">
    <source>
        <dbReference type="EMBL" id="EDR11695.1"/>
    </source>
</evidence>
<dbReference type="RefSeq" id="XP_001877592.1">
    <property type="nucleotide sequence ID" value="XM_001877557.1"/>
</dbReference>
<gene>
    <name evidence="1" type="ORF">LACBIDRAFT_314195</name>
</gene>
<keyword evidence="2" id="KW-1185">Reference proteome</keyword>
<protein>
    <submittedName>
        <fullName evidence="1">Predicted protein</fullName>
    </submittedName>
</protein>
<accession>B0D1S9</accession>
<sequence length="115" mass="13085">MDGEHAFQKLFILPTDIQCILCTRSYINRSTCKSTACVIHHGHWTRSIRVCSFVINTPHMIFDGRSTQDRLRHPKVLDVAFAEAKILSLELDPSTATHIIKADNAEDTQQKQGFF</sequence>
<proteinExistence type="predicted"/>
<dbReference type="InParanoid" id="B0D1S9"/>
<dbReference type="HOGENOM" id="CLU_2109444_0_0_1"/>
<name>B0D1S9_LACBS</name>